<dbReference type="CDD" id="cd09272">
    <property type="entry name" value="RNase_HI_RT_Ty1"/>
    <property type="match status" value="1"/>
</dbReference>
<proteinExistence type="predicted"/>
<protein>
    <submittedName>
        <fullName evidence="3">Uncharacterized protein LOC113787597</fullName>
    </submittedName>
</protein>
<dbReference type="AlphaFoldDB" id="A0A3Q7YDF5"/>
<name>A0A3Q7YDF5_CICAR</name>
<dbReference type="RefSeq" id="XP_027192267.1">
    <property type="nucleotide sequence ID" value="XM_027336466.1"/>
</dbReference>
<evidence type="ECO:0000313" key="3">
    <source>
        <dbReference type="RefSeq" id="XP_027192267.1"/>
    </source>
</evidence>
<reference evidence="3" key="2">
    <citation type="submission" date="2025-08" db="UniProtKB">
        <authorList>
            <consortium name="RefSeq"/>
        </authorList>
    </citation>
    <scope>IDENTIFICATION</scope>
    <source>
        <tissue evidence="3">Etiolated seedlings</tissue>
    </source>
</reference>
<evidence type="ECO:0000313" key="2">
    <source>
        <dbReference type="Proteomes" id="UP000087171"/>
    </source>
</evidence>
<dbReference type="PaxDb" id="3827-XP_004487715.1"/>
<sequence length="347" mass="39047">MTPPQGLFSSSHGVYKLKRSLYGLKQAPRAWHCSTPLYVDDMVITGSGQASIQELKHQLQTAFHMKDLGNLQYFLGLEVHSTSKGIFLHQHKYATDLISMVGLQSANPVDTPLEVNVKYHRDEGDLLPDPLLYRQLVGSLNYLTITRPDISFAVQQVSQFMHSPRHLHLAAVRRIIRYLLGSSQRGLFFPMGTVPKLIAYSDADWAGCPDTRRSVTGWCMFLGSSLISWKSKKQTRVSKSSTESEYRAMSTACSEIIWLRGLLAELGFPQTEPTSLYADNTNCHSIREAYDNQIISIPHINTQFQVADILTKAVPRPRHQFLVSKLMLLDQPHQFEGGCESGNNINL</sequence>
<dbReference type="OrthoDB" id="1666924at2759"/>
<accession>A0A3Q7YDF5</accession>
<keyword evidence="2" id="KW-1185">Reference proteome</keyword>
<organism evidence="2 3">
    <name type="scientific">Cicer arietinum</name>
    <name type="common">Chickpea</name>
    <name type="synonym">Garbanzo</name>
    <dbReference type="NCBI Taxonomy" id="3827"/>
    <lineage>
        <taxon>Eukaryota</taxon>
        <taxon>Viridiplantae</taxon>
        <taxon>Streptophyta</taxon>
        <taxon>Embryophyta</taxon>
        <taxon>Tracheophyta</taxon>
        <taxon>Spermatophyta</taxon>
        <taxon>Magnoliopsida</taxon>
        <taxon>eudicotyledons</taxon>
        <taxon>Gunneridae</taxon>
        <taxon>Pentapetalae</taxon>
        <taxon>rosids</taxon>
        <taxon>fabids</taxon>
        <taxon>Fabales</taxon>
        <taxon>Fabaceae</taxon>
        <taxon>Papilionoideae</taxon>
        <taxon>50 kb inversion clade</taxon>
        <taxon>NPAAA clade</taxon>
        <taxon>Hologalegina</taxon>
        <taxon>IRL clade</taxon>
        <taxon>Cicereae</taxon>
        <taxon>Cicer</taxon>
    </lineage>
</organism>
<dbReference type="Pfam" id="PF07727">
    <property type="entry name" value="RVT_2"/>
    <property type="match status" value="1"/>
</dbReference>
<evidence type="ECO:0000259" key="1">
    <source>
        <dbReference type="Pfam" id="PF07727"/>
    </source>
</evidence>
<dbReference type="STRING" id="3827.A0A3Q7YDF5"/>
<gene>
    <name evidence="3" type="primary">LOC113787597</name>
</gene>
<reference evidence="2" key="1">
    <citation type="journal article" date="2013" name="Nat. Biotechnol.">
        <title>Draft genome sequence of chickpea (Cicer arietinum) provides a resource for trait improvement.</title>
        <authorList>
            <person name="Varshney R.K."/>
            <person name="Song C."/>
            <person name="Saxena R.K."/>
            <person name="Azam S."/>
            <person name="Yu S."/>
            <person name="Sharpe A.G."/>
            <person name="Cannon S."/>
            <person name="Baek J."/>
            <person name="Rosen B.D."/>
            <person name="Tar'an B."/>
            <person name="Millan T."/>
            <person name="Zhang X."/>
            <person name="Ramsay L.D."/>
            <person name="Iwata A."/>
            <person name="Wang Y."/>
            <person name="Nelson W."/>
            <person name="Farmer A.D."/>
            <person name="Gaur P.M."/>
            <person name="Soderlund C."/>
            <person name="Penmetsa R.V."/>
            <person name="Xu C."/>
            <person name="Bharti A.K."/>
            <person name="He W."/>
            <person name="Winter P."/>
            <person name="Zhao S."/>
            <person name="Hane J.K."/>
            <person name="Carrasquilla-Garcia N."/>
            <person name="Condie J.A."/>
            <person name="Upadhyaya H.D."/>
            <person name="Luo M.C."/>
            <person name="Thudi M."/>
            <person name="Gowda C.L."/>
            <person name="Singh N.P."/>
            <person name="Lichtenzveig J."/>
            <person name="Gali K.K."/>
            <person name="Rubio J."/>
            <person name="Nadarajan N."/>
            <person name="Dolezel J."/>
            <person name="Bansal K.C."/>
            <person name="Xu X."/>
            <person name="Edwards D."/>
            <person name="Zhang G."/>
            <person name="Kahl G."/>
            <person name="Gil J."/>
            <person name="Singh K.B."/>
            <person name="Datta S.K."/>
            <person name="Jackson S.A."/>
            <person name="Wang J."/>
            <person name="Cook D.R."/>
        </authorList>
    </citation>
    <scope>NUCLEOTIDE SEQUENCE [LARGE SCALE GENOMIC DNA]</scope>
    <source>
        <strain evidence="2">cv. CDC Frontier</strain>
    </source>
</reference>
<dbReference type="InterPro" id="IPR013103">
    <property type="entry name" value="RVT_2"/>
</dbReference>
<dbReference type="SUPFAM" id="SSF56672">
    <property type="entry name" value="DNA/RNA polymerases"/>
    <property type="match status" value="1"/>
</dbReference>
<dbReference type="InterPro" id="IPR043502">
    <property type="entry name" value="DNA/RNA_pol_sf"/>
</dbReference>
<dbReference type="PANTHER" id="PTHR11439:SF497">
    <property type="entry name" value="CYSTEINE-RICH RLK (RECEPTOR-LIKE PROTEIN KINASE) 8"/>
    <property type="match status" value="1"/>
</dbReference>
<dbReference type="Proteomes" id="UP000087171">
    <property type="component" value="Chromosome Ca1"/>
</dbReference>
<feature type="domain" description="Reverse transcriptase Ty1/copia-type" evidence="1">
    <location>
        <begin position="37"/>
        <end position="114"/>
    </location>
</feature>
<dbReference type="PANTHER" id="PTHR11439">
    <property type="entry name" value="GAG-POL-RELATED RETROTRANSPOSON"/>
    <property type="match status" value="1"/>
</dbReference>